<organism evidence="2 3">
    <name type="scientific">Podila minutissima</name>
    <dbReference type="NCBI Taxonomy" id="64525"/>
    <lineage>
        <taxon>Eukaryota</taxon>
        <taxon>Fungi</taxon>
        <taxon>Fungi incertae sedis</taxon>
        <taxon>Mucoromycota</taxon>
        <taxon>Mortierellomycotina</taxon>
        <taxon>Mortierellomycetes</taxon>
        <taxon>Mortierellales</taxon>
        <taxon>Mortierellaceae</taxon>
        <taxon>Podila</taxon>
    </lineage>
</organism>
<feature type="region of interest" description="Disordered" evidence="1">
    <location>
        <begin position="327"/>
        <end position="415"/>
    </location>
</feature>
<comment type="caution">
    <text evidence="2">The sequence shown here is derived from an EMBL/GenBank/DDBJ whole genome shotgun (WGS) entry which is preliminary data.</text>
</comment>
<evidence type="ECO:0000256" key="1">
    <source>
        <dbReference type="SAM" id="MobiDB-lite"/>
    </source>
</evidence>
<feature type="compositionally biased region" description="Polar residues" evidence="1">
    <location>
        <begin position="33"/>
        <end position="43"/>
    </location>
</feature>
<proteinExistence type="predicted"/>
<accession>A0A9P5SSD9</accession>
<dbReference type="EMBL" id="JAAAUY010000120">
    <property type="protein sequence ID" value="KAF9334994.1"/>
    <property type="molecule type" value="Genomic_DNA"/>
</dbReference>
<evidence type="ECO:0000313" key="3">
    <source>
        <dbReference type="Proteomes" id="UP000696485"/>
    </source>
</evidence>
<keyword evidence="3" id="KW-1185">Reference proteome</keyword>
<protein>
    <submittedName>
        <fullName evidence="2">Uncharacterized protein</fullName>
    </submittedName>
</protein>
<feature type="region of interest" description="Disordered" evidence="1">
    <location>
        <begin position="33"/>
        <end position="59"/>
    </location>
</feature>
<reference evidence="2" key="1">
    <citation type="journal article" date="2020" name="Fungal Divers.">
        <title>Resolving the Mortierellaceae phylogeny through synthesis of multi-gene phylogenetics and phylogenomics.</title>
        <authorList>
            <person name="Vandepol N."/>
            <person name="Liber J."/>
            <person name="Desiro A."/>
            <person name="Na H."/>
            <person name="Kennedy M."/>
            <person name="Barry K."/>
            <person name="Grigoriev I.V."/>
            <person name="Miller A.N."/>
            <person name="O'Donnell K."/>
            <person name="Stajich J.E."/>
            <person name="Bonito G."/>
        </authorList>
    </citation>
    <scope>NUCLEOTIDE SEQUENCE</scope>
    <source>
        <strain evidence="2">NVP1</strain>
    </source>
</reference>
<dbReference type="Proteomes" id="UP000696485">
    <property type="component" value="Unassembled WGS sequence"/>
</dbReference>
<evidence type="ECO:0000313" key="2">
    <source>
        <dbReference type="EMBL" id="KAF9334994.1"/>
    </source>
</evidence>
<sequence length="520" mass="57041">MAVQSILCANNGETIPLLADYASSSTSVEPISTKATNSLSDLTQSDDKDDPESIPHDNVDPVLQVNLESVILPPQSAPEQFQGPHHAVALPLPLSAMLALRNLVRQALNANTAVSVACLVLYQVMLPTLEMRTQIFLQSALWAVVPATHRSLLNGYLPFVLLPSIAMAWIWHETYLGRVASFAVHDVVGEPVRDTCPHGSVACQALFGIVVTTVMSALCFAAEIGLCLYIVYGPHGNMWLQDGDERLMVNFLRGHRHDELSQRLRDAEGHAMQDRFATQDEFMAEMFPVVSVALSPVHAQLVDVGYAHVPVASASRAFHVDFSSDEETLADDEFSQSSEDDDDESFPSSASEDDDSNDDDGDDDDRDDADNDDADNDDNYSDDADNDDDDSNDDDNDDDDDDDAEPYQVNSMPHHMVQPPVAASFYYEAQFEETPLSSVASPPAPFPLDVTVPAAVYSYDDPIRSIRSVVLFKNYSAVDQECIRRRLAWAQAMVDKENAAVQAMLAMVMSLSDDDEEGDE</sequence>
<feature type="non-terminal residue" evidence="2">
    <location>
        <position position="520"/>
    </location>
</feature>
<dbReference type="AlphaFoldDB" id="A0A9P5SSD9"/>
<gene>
    <name evidence="2" type="ORF">BG006_001081</name>
</gene>
<name>A0A9P5SSD9_9FUNG</name>
<feature type="compositionally biased region" description="Acidic residues" evidence="1">
    <location>
        <begin position="327"/>
        <end position="405"/>
    </location>
</feature>